<dbReference type="HOGENOM" id="CLU_110564_0_0_2"/>
<dbReference type="Proteomes" id="UP000060390">
    <property type="component" value="Chromosome"/>
</dbReference>
<sequence>MPSSERTATDYRVPNQRNTVTRTRPSRTVLVAVLFGLVVATALAGAAHATGSPVLVVSDADTGEELFSTPVENGTTVTLEYMHSVEKTTVRDVYVVDDGSLRMTRMEFSSFGWGLPAREAIDGRTDDGAYLITFDTRTYEELSVVPGTVAGHTLAVGDTEYDLVDRSNATAVRISIEDRRALGTLSEYT</sequence>
<name>A0A0F7PCP6_9EURY</name>
<dbReference type="STRING" id="1604004.HLASA_0628"/>
<evidence type="ECO:0000313" key="3">
    <source>
        <dbReference type="EMBL" id="ALG81529.1"/>
    </source>
</evidence>
<evidence type="ECO:0000313" key="2">
    <source>
        <dbReference type="EMBL" id="AKH97128.1"/>
    </source>
</evidence>
<dbReference type="EMBL" id="CP011564">
    <property type="protein sequence ID" value="ALG81529.1"/>
    <property type="molecule type" value="Genomic_DNA"/>
</dbReference>
<evidence type="ECO:0000313" key="5">
    <source>
        <dbReference type="Proteomes" id="UP000069906"/>
    </source>
</evidence>
<dbReference type="Pfam" id="PF08905">
    <property type="entry name" value="DUF1850"/>
    <property type="match status" value="1"/>
</dbReference>
<protein>
    <submittedName>
        <fullName evidence="2">C4-dicarboxylate ABC transporter</fullName>
    </submittedName>
</protein>
<reference evidence="3 4" key="3">
    <citation type="journal article" date="2016" name="Stand. Genomic Sci.">
        <title>Complete genome sequence of 'Halanaeroarchaeum sulfurireducens' M27-SA2, a sulfur-reducing and acetate-oxidizing haloarchaeon from the deep-sea hypersaline anoxic lake Medee.</title>
        <authorList>
            <person name="Messina E."/>
            <person name="Sorokin D.Y."/>
            <person name="Kublanov I.V."/>
            <person name="Toshchakov S."/>
            <person name="Lopatina A."/>
            <person name="Arcadi E."/>
            <person name="Smedile F."/>
            <person name="La Spada G."/>
            <person name="La Cono V."/>
            <person name="Yakimov M.M."/>
        </authorList>
    </citation>
    <scope>NUCLEOTIDE SEQUENCE [LARGE SCALE GENOMIC DNA]</scope>
    <source>
        <strain evidence="3 4">M27-SA2</strain>
    </source>
</reference>
<evidence type="ECO:0000256" key="1">
    <source>
        <dbReference type="SAM" id="MobiDB-lite"/>
    </source>
</evidence>
<dbReference type="EMBL" id="CP008874">
    <property type="protein sequence ID" value="AKH97128.1"/>
    <property type="molecule type" value="Genomic_DNA"/>
</dbReference>
<dbReference type="AlphaFoldDB" id="A0A0F7PCP6"/>
<feature type="region of interest" description="Disordered" evidence="1">
    <location>
        <begin position="1"/>
        <end position="20"/>
    </location>
</feature>
<dbReference type="InterPro" id="IPR015001">
    <property type="entry name" value="DUF1850"/>
</dbReference>
<accession>A0A0F7PCP6</accession>
<dbReference type="KEGG" id="hsf:HLASA_0628"/>
<dbReference type="Proteomes" id="UP000069906">
    <property type="component" value="Chromosome"/>
</dbReference>
<dbReference type="KEGG" id="hsu:HLASF_0632"/>
<organism evidence="2 5">
    <name type="scientific">Halanaeroarchaeum sulfurireducens</name>
    <dbReference type="NCBI Taxonomy" id="1604004"/>
    <lineage>
        <taxon>Archaea</taxon>
        <taxon>Methanobacteriati</taxon>
        <taxon>Methanobacteriota</taxon>
        <taxon>Stenosarchaea group</taxon>
        <taxon>Halobacteria</taxon>
        <taxon>Halobacteriales</taxon>
        <taxon>Halobacteriaceae</taxon>
        <taxon>Halanaeroarchaeum</taxon>
    </lineage>
</organism>
<gene>
    <name evidence="3" type="ORF">HLASA_0628</name>
    <name evidence="2" type="ORF">HLASF_0632</name>
</gene>
<reference evidence="2 5" key="1">
    <citation type="journal article" date="2015" name="ISME J.">
        <title>Elemental sulfur and acetate can support life of a novel strictly anaerobic haloarchaeon.</title>
        <authorList>
            <person name="Sorokin D.Y."/>
            <person name="Kublanov I.V."/>
            <person name="Gavrilov S.N."/>
            <person name="Rojo D."/>
            <person name="Roman P."/>
            <person name="Golyshin P.N."/>
            <person name="Slepak V.Z."/>
            <person name="Smedile F."/>
            <person name="Ferrer M."/>
            <person name="Messina E."/>
            <person name="La Cono V."/>
            <person name="Yakimov M.M."/>
        </authorList>
    </citation>
    <scope>NUCLEOTIDE SEQUENCE [LARGE SCALE GENOMIC DNA]</scope>
    <source>
        <strain evidence="2 5">HSR2</strain>
    </source>
</reference>
<evidence type="ECO:0000313" key="4">
    <source>
        <dbReference type="Proteomes" id="UP000060390"/>
    </source>
</evidence>
<proteinExistence type="predicted"/>
<keyword evidence="5" id="KW-1185">Reference proteome</keyword>
<reference evidence="4" key="2">
    <citation type="submission" date="2015-05" db="EMBL/GenBank/DDBJ databases">
        <title>Complete genome sequence of Halanaeroarchaeum sulfurireducens type strain M27-SA2, a sulfate-reducer haloarchaeon from marine anoxic lake Medee.</title>
        <authorList>
            <person name="Messina E."/>
            <person name="Kublanov I.V."/>
            <person name="Toshchakov S."/>
            <person name="Arcadi E."/>
            <person name="La Spada G."/>
            <person name="La Cono V."/>
            <person name="Yakimov M.M."/>
        </authorList>
    </citation>
    <scope>NUCLEOTIDE SEQUENCE [LARGE SCALE GENOMIC DNA]</scope>
    <source>
        <strain evidence="4">M27-SA2</strain>
    </source>
</reference>